<organism evidence="9 10">
    <name type="scientific">Paenibacillus agilis</name>
    <dbReference type="NCBI Taxonomy" id="3020863"/>
    <lineage>
        <taxon>Bacteria</taxon>
        <taxon>Bacillati</taxon>
        <taxon>Bacillota</taxon>
        <taxon>Bacilli</taxon>
        <taxon>Bacillales</taxon>
        <taxon>Paenibacillaceae</taxon>
        <taxon>Paenibacillus</taxon>
    </lineage>
</organism>
<comment type="subcellular location">
    <subcellularLocation>
        <location evidence="1">Secreted</location>
        <location evidence="1">Cell wall</location>
        <topology evidence="1">Peptidoglycan-anchor</topology>
    </subcellularLocation>
</comment>
<dbReference type="InterPro" id="IPR008966">
    <property type="entry name" value="Adhesion_dom_sf"/>
</dbReference>
<keyword evidence="4" id="KW-0964">Secreted</keyword>
<evidence type="ECO:0000256" key="1">
    <source>
        <dbReference type="ARBA" id="ARBA00004168"/>
    </source>
</evidence>
<name>A0A559IKM9_9BACL</name>
<feature type="compositionally biased region" description="Polar residues" evidence="7">
    <location>
        <begin position="1643"/>
        <end position="1701"/>
    </location>
</feature>
<evidence type="ECO:0000256" key="4">
    <source>
        <dbReference type="ARBA" id="ARBA00022525"/>
    </source>
</evidence>
<dbReference type="InterPro" id="IPR013783">
    <property type="entry name" value="Ig-like_fold"/>
</dbReference>
<feature type="region of interest" description="Disordered" evidence="7">
    <location>
        <begin position="1601"/>
        <end position="1742"/>
    </location>
</feature>
<dbReference type="Pfam" id="PF17802">
    <property type="entry name" value="SpaA"/>
    <property type="match status" value="7"/>
</dbReference>
<sequence>MHRHNTRKFFSGLLVISILVNLVLPPSLVVANSGQGNPLFPTSSHANQSVANATYGNNTSVTGSTYGVITDNIINSVVITDENKNNITQVRPDLGAKVQIDLAWELPKNHPYGKGSTFTFQLPDKFLLDRKLEGSLDGGVGTYVVTPQGQVTFTFNELVEGQEVHGSFFVWRQFDKNKFTGGTQQNIEFVFEADTIIVPVHFKGKDDDGMDKQGKANKGMNASEISWEVYINTDEQKIDQAVFADKLPAGLTIDLSSINMYKAEVLLDGTIKAESTPVPGITPQQTADGFELQLGDIHNAYRVVYKTKINGTVDASFTNKATVTGTNQTTPLEAKTTVNVKYSKPLGKKNLGYIRDKQLVNWSIQYNYNEQRIGQAKAYIEDHFDKSKMELVRPITVTQMKIDNNGNATQVGVPLVEGTDYVIDDTVSHGFTVKFLKDIEHAYEIKYATKAIDRVHQNVNITNQVKIPDNNDNITAGQTLTQAIFHKKPGAINYADKTMEWQLELNFDEKKMDKVVITDRFPNQGLTFIESSLVDSLTALGFTKNVDYTIAPNAQYTEGFTLTFLKQVDKKLTLKYKTKFDPTANKSQYSNKATLNWEENGVAQPSITKNVTVDPDSYTKDNGNKTGVYDAQTKEITWTIDINYNLHTINDPVLRDFYKGKQTFVKDSFKVQHLTLSGNQNTVTPGALVPPSAYTFDDTVKNAAGDEGFELRFNQPINSAYRITYKTSLKGLAVEGSYSNHATLRDGASSTSTLFDKIATVTPLHQKEYVFKNGVQGTGANSEFAYWQVHINRSQSYITAGSTLTDTLSANQILLPDTVKLYHYTVRKDGTISKGSAVNPADYTLDVKGNTLSLTFNKDIETAYLLEYTSFINAGNKEKITNKVSFKGQSTGTVNEGKENEVEVSFSGAGGGGTIVQKGNIKILKEDKDTNQPLAGAKFGLYDKSGSMLLQEVVTDINGEATFTNFKYNDYFIKELEAPAGYVLNAQYTGKGTLVKVNKSSMLITVLNTKDEWGVVLTKVDADAPAKLLDGAVFKLQADDGSGNYQDVAGHTNLKTVKGKIDVTGLKPGNYQLIEVAAPTGYKLDDTPIKFTIDSNQQMPKTFTAKNKQIKGSVELTKVDSSDTSKTLAGAVFQLQDRAGKALRSGLTTAQSGRLPIGNLPVGSYQLVETKAPAGYELDPTPLKFNIVDEQMLTFTFENSKSPGSLKLIKIETGKPSVTLAGAQFRLLDEHQQPVTDKAGKPLPLMTTDANGQIKVPALKPGKYFAEEVVAPKDYLIENKLTEFHIVSDKETVVTVENMREPLPGSLKLIKIESGKPTVTLAGAQFQLLDENQQPVTDKAGKPLPLMTTGTTGQLIVPVLKPGKYFAEEVKAPEGYLIENKLTEFVIVSEKETVTTVENKREPLPGSLKLIKIETGKPTVTLADAQFRILDENQQPLTDKAGQPLPLMTTGADGQLTVPALKPGKYFAEEVIAPKGYLIEQKLTEFIIASEKETVITVENKFEPIAGSLKLIKIETGKPTVTLAGAQFRLLDANQQPVTDLAGQPLALMSTDTNGQLIIPTLKPGKYFAEEVKAPEGYLIEQKLTEFVVISKQETVVTVENKRKPVPPQPPIIIPPVDGGEETPNRPEIPDEGTDNGKDNPSDGGSDNGTDNPSDGGSDNGTDNPSDGGSDNGTDNPSDGGSDNGTDNPSDGGSDNGTITPPDSGANGGTDHPSDGGSTNNETPDKIKDKSSNNVLPKTGEESSLPMQLAGFMLMLLGAALLATRKKWLKS</sequence>
<evidence type="ECO:0000256" key="3">
    <source>
        <dbReference type="ARBA" id="ARBA00022512"/>
    </source>
</evidence>
<dbReference type="SUPFAM" id="SSF49401">
    <property type="entry name" value="Bacterial adhesins"/>
    <property type="match status" value="6"/>
</dbReference>
<dbReference type="Pfam" id="PF05737">
    <property type="entry name" value="Collagen_bind"/>
    <property type="match status" value="5"/>
</dbReference>
<dbReference type="SUPFAM" id="SSF49478">
    <property type="entry name" value="Cna protein B-type domain"/>
    <property type="match status" value="2"/>
</dbReference>
<keyword evidence="5" id="KW-0732">Signal</keyword>
<dbReference type="Gene3D" id="2.60.40.10">
    <property type="entry name" value="Immunoglobulins"/>
    <property type="match status" value="7"/>
</dbReference>
<evidence type="ECO:0000256" key="7">
    <source>
        <dbReference type="SAM" id="MobiDB-lite"/>
    </source>
</evidence>
<dbReference type="PANTHER" id="PTHR36108:SF13">
    <property type="entry name" value="COLOSSIN-B-RELATED"/>
    <property type="match status" value="1"/>
</dbReference>
<comment type="caution">
    <text evidence="9">The sequence shown here is derived from an EMBL/GenBank/DDBJ whole genome shotgun (WGS) entry which is preliminary data.</text>
</comment>
<evidence type="ECO:0000256" key="6">
    <source>
        <dbReference type="ARBA" id="ARBA00023088"/>
    </source>
</evidence>
<dbReference type="Gene3D" id="2.60.40.740">
    <property type="match status" value="5"/>
</dbReference>
<dbReference type="PANTHER" id="PTHR36108">
    <property type="entry name" value="COLOSSIN-B-RELATED"/>
    <property type="match status" value="1"/>
</dbReference>
<evidence type="ECO:0000313" key="10">
    <source>
        <dbReference type="Proteomes" id="UP000318102"/>
    </source>
</evidence>
<evidence type="ECO:0000256" key="2">
    <source>
        <dbReference type="ARBA" id="ARBA00007257"/>
    </source>
</evidence>
<evidence type="ECO:0000256" key="5">
    <source>
        <dbReference type="ARBA" id="ARBA00022729"/>
    </source>
</evidence>
<dbReference type="InterPro" id="IPR019931">
    <property type="entry name" value="LPXTG_anchor"/>
</dbReference>
<feature type="domain" description="Gram-positive cocci surface proteins LPxTG" evidence="8">
    <location>
        <begin position="1736"/>
        <end position="1771"/>
    </location>
</feature>
<dbReference type="Pfam" id="PF00746">
    <property type="entry name" value="Gram_pos_anchor"/>
    <property type="match status" value="1"/>
</dbReference>
<dbReference type="InterPro" id="IPR008456">
    <property type="entry name" value="Collagen-bd_dom"/>
</dbReference>
<gene>
    <name evidence="9" type="ORF">FPZ44_19515</name>
</gene>
<evidence type="ECO:0000259" key="8">
    <source>
        <dbReference type="PROSITE" id="PS50847"/>
    </source>
</evidence>
<keyword evidence="10" id="KW-1185">Reference proteome</keyword>
<dbReference type="Gene3D" id="2.60.40.1280">
    <property type="match status" value="1"/>
</dbReference>
<keyword evidence="6" id="KW-0572">Peptidoglycan-anchor</keyword>
<dbReference type="PROSITE" id="PS50847">
    <property type="entry name" value="GRAM_POS_ANCHORING"/>
    <property type="match status" value="1"/>
</dbReference>
<proteinExistence type="inferred from homology"/>
<keyword evidence="3" id="KW-0134">Cell wall</keyword>
<dbReference type="InterPro" id="IPR011252">
    <property type="entry name" value="Fibrogen-bd_dom1"/>
</dbReference>
<dbReference type="GO" id="GO:0007155">
    <property type="term" value="P:cell adhesion"/>
    <property type="evidence" value="ECO:0007669"/>
    <property type="project" value="InterPro"/>
</dbReference>
<accession>A0A559IKM9</accession>
<dbReference type="Proteomes" id="UP000318102">
    <property type="component" value="Unassembled WGS sequence"/>
</dbReference>
<feature type="compositionally biased region" description="Basic and acidic residues" evidence="7">
    <location>
        <begin position="1623"/>
        <end position="1641"/>
    </location>
</feature>
<dbReference type="OrthoDB" id="2056845at2"/>
<dbReference type="InterPro" id="IPR041033">
    <property type="entry name" value="SpaA_PFL_dom_1"/>
</dbReference>
<dbReference type="GO" id="GO:0005518">
    <property type="term" value="F:collagen binding"/>
    <property type="evidence" value="ECO:0007669"/>
    <property type="project" value="InterPro"/>
</dbReference>
<dbReference type="EMBL" id="VNJK01000003">
    <property type="protein sequence ID" value="TVX88100.1"/>
    <property type="molecule type" value="Genomic_DNA"/>
</dbReference>
<reference evidence="9 10" key="1">
    <citation type="submission" date="2019-07" db="EMBL/GenBank/DDBJ databases">
        <authorList>
            <person name="Kim J."/>
        </authorList>
    </citation>
    <scope>NUCLEOTIDE SEQUENCE [LARGE SCALE GENOMIC DNA]</scope>
    <source>
        <strain evidence="9 10">N4</strain>
    </source>
</reference>
<dbReference type="RefSeq" id="WP_144992959.1">
    <property type="nucleotide sequence ID" value="NZ_VNJK01000003.1"/>
</dbReference>
<comment type="similarity">
    <text evidence="2">Belongs to the serine-aspartate repeat-containing protein (SDr) family.</text>
</comment>
<dbReference type="NCBIfam" id="TIGR01167">
    <property type="entry name" value="LPXTG_anchor"/>
    <property type="match status" value="1"/>
</dbReference>
<protein>
    <submittedName>
        <fullName evidence="9">LPXTG cell wall anchor domain-containing protein</fullName>
    </submittedName>
</protein>
<evidence type="ECO:0000313" key="9">
    <source>
        <dbReference type="EMBL" id="TVX88100.1"/>
    </source>
</evidence>